<evidence type="ECO:0000256" key="7">
    <source>
        <dbReference type="ARBA" id="ARBA00022840"/>
    </source>
</evidence>
<keyword evidence="9" id="KW-0472">Membrane</keyword>
<evidence type="ECO:0000256" key="6">
    <source>
        <dbReference type="ARBA" id="ARBA00022777"/>
    </source>
</evidence>
<feature type="transmembrane region" description="Helical" evidence="9">
    <location>
        <begin position="57"/>
        <end position="76"/>
    </location>
</feature>
<dbReference type="InterPro" id="IPR003661">
    <property type="entry name" value="HisK_dim/P_dom"/>
</dbReference>
<dbReference type="RefSeq" id="WP_321392104.1">
    <property type="nucleotide sequence ID" value="NZ_CP139487.1"/>
</dbReference>
<evidence type="ECO:0000256" key="5">
    <source>
        <dbReference type="ARBA" id="ARBA00022741"/>
    </source>
</evidence>
<evidence type="ECO:0000256" key="2">
    <source>
        <dbReference type="ARBA" id="ARBA00012438"/>
    </source>
</evidence>
<keyword evidence="7 11" id="KW-0067">ATP-binding</keyword>
<dbReference type="Gene3D" id="1.10.287.130">
    <property type="match status" value="1"/>
</dbReference>
<feature type="transmembrane region" description="Helical" evidence="9">
    <location>
        <begin position="33"/>
        <end position="51"/>
    </location>
</feature>
<proteinExistence type="predicted"/>
<dbReference type="EC" id="2.7.13.3" evidence="2"/>
<dbReference type="SMART" id="SM00387">
    <property type="entry name" value="HATPase_c"/>
    <property type="match status" value="1"/>
</dbReference>
<evidence type="ECO:0000256" key="3">
    <source>
        <dbReference type="ARBA" id="ARBA00022553"/>
    </source>
</evidence>
<gene>
    <name evidence="11" type="ORF">SOO65_15350</name>
</gene>
<dbReference type="SUPFAM" id="SSF55874">
    <property type="entry name" value="ATPase domain of HSP90 chaperone/DNA topoisomerase II/histidine kinase"/>
    <property type="match status" value="1"/>
</dbReference>
<keyword evidence="8" id="KW-0902">Two-component regulatory system</keyword>
<feature type="transmembrane region" description="Helical" evidence="9">
    <location>
        <begin position="165"/>
        <end position="186"/>
    </location>
</feature>
<dbReference type="InterPro" id="IPR036890">
    <property type="entry name" value="HATPase_C_sf"/>
</dbReference>
<keyword evidence="4" id="KW-0808">Transferase</keyword>
<dbReference type="GO" id="GO:0005524">
    <property type="term" value="F:ATP binding"/>
    <property type="evidence" value="ECO:0007669"/>
    <property type="project" value="UniProtKB-KW"/>
</dbReference>
<dbReference type="Pfam" id="PF02518">
    <property type="entry name" value="HATPase_c"/>
    <property type="match status" value="1"/>
</dbReference>
<feature type="transmembrane region" description="Helical" evidence="9">
    <location>
        <begin position="132"/>
        <end position="153"/>
    </location>
</feature>
<comment type="catalytic activity">
    <reaction evidence="1">
        <text>ATP + protein L-histidine = ADP + protein N-phospho-L-histidine.</text>
        <dbReference type="EC" id="2.7.13.3"/>
    </reaction>
</comment>
<reference evidence="11 12" key="1">
    <citation type="submission" date="2023-11" db="EMBL/GenBank/DDBJ databases">
        <title>Peredibacter starrii A3.12.</title>
        <authorList>
            <person name="Mitchell R.J."/>
        </authorList>
    </citation>
    <scope>NUCLEOTIDE SEQUENCE [LARGE SCALE GENOMIC DNA]</scope>
    <source>
        <strain evidence="11 12">A3.12</strain>
    </source>
</reference>
<dbReference type="Pfam" id="PF00512">
    <property type="entry name" value="HisKA"/>
    <property type="match status" value="1"/>
</dbReference>
<evidence type="ECO:0000256" key="8">
    <source>
        <dbReference type="ARBA" id="ARBA00023012"/>
    </source>
</evidence>
<dbReference type="PRINTS" id="PR00344">
    <property type="entry name" value="BCTRLSENSOR"/>
</dbReference>
<sequence>MNKLKANFLRALSIGVHPGLDEGKKFAIQVATLDGYWSFFAFFFYAIYTYVEGHTFLFYFFTASSVLTVLGLWLIAKHQFDIARVLIHQVGLYAIFVTADALGVGSGVEYYYFTSVLVPHIVFSLEELWKGAILSASTCVVFIAQHILGSGLLLSAIPSTGNDKLIAIIFVLSFTLSVLTVARWRLLHAQREITRQQGELIHSSNLVALGEMTGGIAHEINNPLQSLTLQVTVLKDKLKGLDVEEHLNSIDETIFKMGKMVQGLKDLSRKDTEDPPERFPFSKVLDDVLAISSERLNHLDIMVSVQGNTSHIIKGHSVQISQVLLNLLNNSTDAIQSLPDRWIWINVQKKSSFLQISVVDSGRGIKDEVAARMMNPFFTTKEPSKGTGLGLSISKSIIERNNGSLFYDPAHFNTRFVILLPLV</sequence>
<dbReference type="PROSITE" id="PS50109">
    <property type="entry name" value="HIS_KIN"/>
    <property type="match status" value="1"/>
</dbReference>
<dbReference type="Gene3D" id="3.30.565.10">
    <property type="entry name" value="Histidine kinase-like ATPase, C-terminal domain"/>
    <property type="match status" value="1"/>
</dbReference>
<dbReference type="InterPro" id="IPR036097">
    <property type="entry name" value="HisK_dim/P_sf"/>
</dbReference>
<dbReference type="SMART" id="SM00388">
    <property type="entry name" value="HisKA"/>
    <property type="match status" value="1"/>
</dbReference>
<evidence type="ECO:0000256" key="1">
    <source>
        <dbReference type="ARBA" id="ARBA00000085"/>
    </source>
</evidence>
<evidence type="ECO:0000259" key="10">
    <source>
        <dbReference type="PROSITE" id="PS50109"/>
    </source>
</evidence>
<dbReference type="CDD" id="cd00082">
    <property type="entry name" value="HisKA"/>
    <property type="match status" value="1"/>
</dbReference>
<protein>
    <recommendedName>
        <fullName evidence="2">histidine kinase</fullName>
        <ecNumber evidence="2">2.7.13.3</ecNumber>
    </recommendedName>
</protein>
<dbReference type="GO" id="GO:0000155">
    <property type="term" value="F:phosphorelay sensor kinase activity"/>
    <property type="evidence" value="ECO:0007669"/>
    <property type="project" value="InterPro"/>
</dbReference>
<dbReference type="InterPro" id="IPR005467">
    <property type="entry name" value="His_kinase_dom"/>
</dbReference>
<dbReference type="SUPFAM" id="SSF47384">
    <property type="entry name" value="Homodimeric domain of signal transducing histidine kinase"/>
    <property type="match status" value="1"/>
</dbReference>
<accession>A0AAX4HLM1</accession>
<evidence type="ECO:0000256" key="4">
    <source>
        <dbReference type="ARBA" id="ARBA00022679"/>
    </source>
</evidence>
<dbReference type="PANTHER" id="PTHR43065">
    <property type="entry name" value="SENSOR HISTIDINE KINASE"/>
    <property type="match status" value="1"/>
</dbReference>
<dbReference type="PANTHER" id="PTHR43065:SF10">
    <property type="entry name" value="PEROXIDE STRESS-ACTIVATED HISTIDINE KINASE MAK3"/>
    <property type="match status" value="1"/>
</dbReference>
<dbReference type="KEGG" id="psti:SOO65_15350"/>
<dbReference type="EMBL" id="CP139487">
    <property type="protein sequence ID" value="WPU64070.1"/>
    <property type="molecule type" value="Genomic_DNA"/>
</dbReference>
<dbReference type="InterPro" id="IPR004358">
    <property type="entry name" value="Sig_transdc_His_kin-like_C"/>
</dbReference>
<name>A0AAX4HLM1_9BACT</name>
<keyword evidence="9" id="KW-1133">Transmembrane helix</keyword>
<evidence type="ECO:0000313" key="11">
    <source>
        <dbReference type="EMBL" id="WPU64070.1"/>
    </source>
</evidence>
<evidence type="ECO:0000256" key="9">
    <source>
        <dbReference type="SAM" id="Phobius"/>
    </source>
</evidence>
<keyword evidence="6" id="KW-0418">Kinase</keyword>
<feature type="transmembrane region" description="Helical" evidence="9">
    <location>
        <begin position="85"/>
        <end position="104"/>
    </location>
</feature>
<evidence type="ECO:0000313" key="12">
    <source>
        <dbReference type="Proteomes" id="UP001324634"/>
    </source>
</evidence>
<keyword evidence="12" id="KW-1185">Reference proteome</keyword>
<keyword evidence="5" id="KW-0547">Nucleotide-binding</keyword>
<organism evidence="11 12">
    <name type="scientific">Peredibacter starrii</name>
    <dbReference type="NCBI Taxonomy" id="28202"/>
    <lineage>
        <taxon>Bacteria</taxon>
        <taxon>Pseudomonadati</taxon>
        <taxon>Bdellovibrionota</taxon>
        <taxon>Bacteriovoracia</taxon>
        <taxon>Bacteriovoracales</taxon>
        <taxon>Bacteriovoracaceae</taxon>
        <taxon>Peredibacter</taxon>
    </lineage>
</organism>
<feature type="domain" description="Histidine kinase" evidence="10">
    <location>
        <begin position="215"/>
        <end position="423"/>
    </location>
</feature>
<dbReference type="Proteomes" id="UP001324634">
    <property type="component" value="Chromosome"/>
</dbReference>
<keyword evidence="9" id="KW-0812">Transmembrane</keyword>
<dbReference type="InterPro" id="IPR003594">
    <property type="entry name" value="HATPase_dom"/>
</dbReference>
<keyword evidence="3" id="KW-0597">Phosphoprotein</keyword>
<dbReference type="AlphaFoldDB" id="A0AAX4HLM1"/>